<dbReference type="GO" id="GO:0016757">
    <property type="term" value="F:glycosyltransferase activity"/>
    <property type="evidence" value="ECO:0007669"/>
    <property type="project" value="InterPro"/>
</dbReference>
<dbReference type="PANTHER" id="PTHR46401">
    <property type="entry name" value="GLYCOSYLTRANSFERASE WBBK-RELATED"/>
    <property type="match status" value="1"/>
</dbReference>
<keyword evidence="6" id="KW-1185">Reference proteome</keyword>
<dbReference type="GO" id="GO:0009103">
    <property type="term" value="P:lipopolysaccharide biosynthetic process"/>
    <property type="evidence" value="ECO:0007669"/>
    <property type="project" value="TreeGrafter"/>
</dbReference>
<dbReference type="EMBL" id="MUGX01000005">
    <property type="protein sequence ID" value="OXA91027.1"/>
    <property type="molecule type" value="Genomic_DNA"/>
</dbReference>
<reference evidence="3 5" key="1">
    <citation type="submission" date="2015-01" db="EMBL/GenBank/DDBJ databases">
        <title>Genome of Flavobacterium hibernum DSM 12611.</title>
        <authorList>
            <person name="Stropko S.J."/>
            <person name="Pipes S.E."/>
            <person name="Newman J.D."/>
        </authorList>
    </citation>
    <scope>NUCLEOTIDE SEQUENCE [LARGE SCALE GENOMIC DNA]</scope>
    <source>
        <strain evidence="3 5">DSM 12611</strain>
    </source>
</reference>
<sequence length="367" mass="41964">MKITIVQGAFIPVPPILGGAVEKIYFKLGQEFVNLGHEVTHISRSYPSFEDQENINGVSHIRVKGFSTPKSLMILKFYDLIYTLRTLKHIDSDIVVSNTFWLPIFFRNKRKGKVYVSVERRPKWQMKLYSNASKFRACSPMIFDLVKEKIKPEHHNKISYIPNPVPFQLKDFKVEKTNTILFVGRLDKEKGVHVLIDAFNSIPEHISKNWTLNIVGPWQPAEGGGGEAYFESLKSKKGNVNFVGSVYDQDALSKFYFESKIFCYPIQDGTGDAGPVAPREAMSYGCATVLSNHDCFNEYALDEVNCLRFNQSSNNQVEQLSDQLIRLMTDLELRDKISLNGRKVFDDFSTTKIAKMFIEDFQSLLNE</sequence>
<dbReference type="PANTHER" id="PTHR46401:SF2">
    <property type="entry name" value="GLYCOSYLTRANSFERASE WBBK-RELATED"/>
    <property type="match status" value="1"/>
</dbReference>
<accession>A0A0D0EDX1</accession>
<dbReference type="InterPro" id="IPR001296">
    <property type="entry name" value="Glyco_trans_1"/>
</dbReference>
<gene>
    <name evidence="4" type="ORF">B0A73_01805</name>
    <name evidence="3" type="ORF">IW18_18235</name>
</gene>
<dbReference type="Gene3D" id="3.40.50.2000">
    <property type="entry name" value="Glycogen Phosphorylase B"/>
    <property type="match status" value="2"/>
</dbReference>
<dbReference type="OrthoDB" id="9801573at2"/>
<evidence type="ECO:0000313" key="5">
    <source>
        <dbReference type="Proteomes" id="UP000032061"/>
    </source>
</evidence>
<name>A0A0D0EDX1_9FLAO</name>
<organism evidence="3 5">
    <name type="scientific">Flavobacterium hibernum</name>
    <dbReference type="NCBI Taxonomy" id="37752"/>
    <lineage>
        <taxon>Bacteria</taxon>
        <taxon>Pseudomonadati</taxon>
        <taxon>Bacteroidota</taxon>
        <taxon>Flavobacteriia</taxon>
        <taxon>Flavobacteriales</taxon>
        <taxon>Flavobacteriaceae</taxon>
        <taxon>Flavobacterium</taxon>
    </lineage>
</organism>
<evidence type="ECO:0000313" key="3">
    <source>
        <dbReference type="EMBL" id="KIO51344.1"/>
    </source>
</evidence>
<evidence type="ECO:0000259" key="2">
    <source>
        <dbReference type="Pfam" id="PF00534"/>
    </source>
</evidence>
<protein>
    <recommendedName>
        <fullName evidence="2">Glycosyl transferase family 1 domain-containing protein</fullName>
    </recommendedName>
</protein>
<dbReference type="Proteomes" id="UP000198302">
    <property type="component" value="Unassembled WGS sequence"/>
</dbReference>
<dbReference type="RefSeq" id="WP_041519511.1">
    <property type="nucleotide sequence ID" value="NZ_JPRK01000016.1"/>
</dbReference>
<proteinExistence type="predicted"/>
<dbReference type="AlphaFoldDB" id="A0A0D0EDX1"/>
<comment type="caution">
    <text evidence="3">The sequence shown here is derived from an EMBL/GenBank/DDBJ whole genome shotgun (WGS) entry which is preliminary data.</text>
</comment>
<dbReference type="Pfam" id="PF00534">
    <property type="entry name" value="Glycos_transf_1"/>
    <property type="match status" value="1"/>
</dbReference>
<dbReference type="EMBL" id="JPRK01000016">
    <property type="protein sequence ID" value="KIO51344.1"/>
    <property type="molecule type" value="Genomic_DNA"/>
</dbReference>
<keyword evidence="1" id="KW-0808">Transferase</keyword>
<evidence type="ECO:0000313" key="4">
    <source>
        <dbReference type="EMBL" id="OXA91027.1"/>
    </source>
</evidence>
<reference evidence="4 6" key="2">
    <citation type="submission" date="2016-11" db="EMBL/GenBank/DDBJ databases">
        <title>Whole genomes of Flavobacteriaceae.</title>
        <authorList>
            <person name="Stine C."/>
            <person name="Li C."/>
            <person name="Tadesse D."/>
        </authorList>
    </citation>
    <scope>NUCLEOTIDE SEQUENCE [LARGE SCALE GENOMIC DNA]</scope>
    <source>
        <strain evidence="4 6">ATCC 51468</strain>
    </source>
</reference>
<dbReference type="CDD" id="cd03801">
    <property type="entry name" value="GT4_PimA-like"/>
    <property type="match status" value="1"/>
</dbReference>
<dbReference type="SUPFAM" id="SSF53756">
    <property type="entry name" value="UDP-Glycosyltransferase/glycogen phosphorylase"/>
    <property type="match status" value="1"/>
</dbReference>
<dbReference type="Proteomes" id="UP000032061">
    <property type="component" value="Unassembled WGS sequence"/>
</dbReference>
<feature type="domain" description="Glycosyl transferase family 1" evidence="2">
    <location>
        <begin position="173"/>
        <end position="343"/>
    </location>
</feature>
<evidence type="ECO:0000313" key="6">
    <source>
        <dbReference type="Proteomes" id="UP000198302"/>
    </source>
</evidence>
<evidence type="ECO:0000256" key="1">
    <source>
        <dbReference type="ARBA" id="ARBA00022679"/>
    </source>
</evidence>
<dbReference type="STRING" id="37752.IW18_18235"/>